<dbReference type="GO" id="GO:0005524">
    <property type="term" value="F:ATP binding"/>
    <property type="evidence" value="ECO:0007669"/>
    <property type="project" value="UniProtKB-KW"/>
</dbReference>
<dbReference type="PANTHER" id="PTHR45832:SF22">
    <property type="entry name" value="SERINE_THREONINE-PROTEIN KINASE SAMKA-RELATED"/>
    <property type="match status" value="1"/>
</dbReference>
<evidence type="ECO:0000256" key="5">
    <source>
        <dbReference type="SAM" id="MobiDB-lite"/>
    </source>
</evidence>
<dbReference type="PROSITE" id="PS50011">
    <property type="entry name" value="PROTEIN_KINASE_DOM"/>
    <property type="match status" value="1"/>
</dbReference>
<dbReference type="VEuPathDB" id="AmoebaDB:DICPUDRAFT_96000"/>
<evidence type="ECO:0000259" key="6">
    <source>
        <dbReference type="PROSITE" id="PS50011"/>
    </source>
</evidence>
<feature type="region of interest" description="Disordered" evidence="5">
    <location>
        <begin position="50"/>
        <end position="146"/>
    </location>
</feature>
<dbReference type="Proteomes" id="UP000001064">
    <property type="component" value="Unassembled WGS sequence"/>
</dbReference>
<name>F1A3N2_DICPU</name>
<dbReference type="KEGG" id="dpp:DICPUDRAFT_96000"/>
<dbReference type="InterPro" id="IPR011009">
    <property type="entry name" value="Kinase-like_dom_sf"/>
</dbReference>
<dbReference type="PROSITE" id="PS00108">
    <property type="entry name" value="PROTEIN_KINASE_ST"/>
    <property type="match status" value="1"/>
</dbReference>
<dbReference type="AlphaFoldDB" id="F1A3N2"/>
<dbReference type="GeneID" id="10506434"/>
<sequence length="653" mass="73832">MQKIVSFLKKKKGDTTNWSNFDREDSENDRIKVIPKKGSTLETQYNSTNYHQIQGNGSNNNSYNNKSIGGSGGSSVANQNQNQNKNNGEGSRGMVHSPSNSSISSSGSTTSNSTNNKVKNNSSHKKNKNQTQSPNQNDGADSDDFIPGEVRSISKILDFSKSERKWLSSLNIPQELLDQNIHVLLNVLNFLSRKEGILYIQAQNNHSIISNNSSSITPSTSSSNLYQNQQQQQIHQQQIQQQQIQQQQQQQQQQTLNTINEDNQNCTYNQQPTSNQSTPILTIQPSQQLVNNPHNSSKSNLNNLLNSSSGGTISVVQDGAIPPQPMRRSDYNRIFIEPGKYYAFPEAESYALARVVIEEEDPSKLFRTGENPEIKGAFGTVYQVFYVNGQYNNIDVALKKMDHKSEKRRRNNLNEISILKYLKHPNIATYINSYEKNDEEIWMVMEYMDGGTIKEAVSNFSFNEKYVAYITKEILHSLEYLHSINIAHRDLKSSNIMINSKAEVKLIDFGFAIDLTHLKQDIMMCGSPYYMSPEQIQDKPHGLAVDIWSLGIVVAEMVRGFVPHRKSKIKAMFLAGTVGIKFSKEKRSACHWSTELFDFLDCCLQIDPSKRLTPTQLLQHPFIATAATKQETLDLLPLLFMSKTLSKLSRNNY</sequence>
<evidence type="ECO:0000256" key="2">
    <source>
        <dbReference type="ARBA" id="ARBA00022741"/>
    </source>
</evidence>
<evidence type="ECO:0000313" key="8">
    <source>
        <dbReference type="Proteomes" id="UP000001064"/>
    </source>
</evidence>
<evidence type="ECO:0000256" key="3">
    <source>
        <dbReference type="ARBA" id="ARBA00022840"/>
    </source>
</evidence>
<comment type="similarity">
    <text evidence="1">Belongs to the protein kinase superfamily. STE Ser/Thr protein kinase family. STE20 subfamily.</text>
</comment>
<keyword evidence="4" id="KW-0175">Coiled coil</keyword>
<reference evidence="8" key="1">
    <citation type="journal article" date="2011" name="Genome Biol.">
        <title>Comparative genomics of the social amoebae Dictyostelium discoideum and Dictyostelium purpureum.</title>
        <authorList>
            <consortium name="US DOE Joint Genome Institute (JGI-PGF)"/>
            <person name="Sucgang R."/>
            <person name="Kuo A."/>
            <person name="Tian X."/>
            <person name="Salerno W."/>
            <person name="Parikh A."/>
            <person name="Feasley C.L."/>
            <person name="Dalin E."/>
            <person name="Tu H."/>
            <person name="Huang E."/>
            <person name="Barry K."/>
            <person name="Lindquist E."/>
            <person name="Shapiro H."/>
            <person name="Bruce D."/>
            <person name="Schmutz J."/>
            <person name="Salamov A."/>
            <person name="Fey P."/>
            <person name="Gaudet P."/>
            <person name="Anjard C."/>
            <person name="Babu M.M."/>
            <person name="Basu S."/>
            <person name="Bushmanova Y."/>
            <person name="van der Wel H."/>
            <person name="Katoh-Kurasawa M."/>
            <person name="Dinh C."/>
            <person name="Coutinho P.M."/>
            <person name="Saito T."/>
            <person name="Elias M."/>
            <person name="Schaap P."/>
            <person name="Kay R.R."/>
            <person name="Henrissat B."/>
            <person name="Eichinger L."/>
            <person name="Rivero F."/>
            <person name="Putnam N.H."/>
            <person name="West C.M."/>
            <person name="Loomis W.F."/>
            <person name="Chisholm R.L."/>
            <person name="Shaulsky G."/>
            <person name="Strassmann J.E."/>
            <person name="Queller D.C."/>
            <person name="Kuspa A."/>
            <person name="Grigoriev I.V."/>
        </authorList>
    </citation>
    <scope>NUCLEOTIDE SEQUENCE [LARGE SCALE GENOMIC DNA]</scope>
    <source>
        <strain evidence="8">QSDP1</strain>
    </source>
</reference>
<dbReference type="InParanoid" id="F1A3N2"/>
<dbReference type="OrthoDB" id="10252354at2759"/>
<dbReference type="SMART" id="SM00220">
    <property type="entry name" value="S_TKc"/>
    <property type="match status" value="1"/>
</dbReference>
<keyword evidence="8" id="KW-1185">Reference proteome</keyword>
<dbReference type="GO" id="GO:0004672">
    <property type="term" value="F:protein kinase activity"/>
    <property type="evidence" value="ECO:0007669"/>
    <property type="project" value="InterPro"/>
</dbReference>
<evidence type="ECO:0000313" key="7">
    <source>
        <dbReference type="EMBL" id="EGC29193.1"/>
    </source>
</evidence>
<protein>
    <recommendedName>
        <fullName evidence="6">Protein kinase domain-containing protein</fullName>
    </recommendedName>
</protein>
<evidence type="ECO:0000256" key="4">
    <source>
        <dbReference type="SAM" id="Coils"/>
    </source>
</evidence>
<dbReference type="FunCoup" id="F1A3N2">
    <property type="interactions" value="480"/>
</dbReference>
<dbReference type="EMBL" id="GL871468">
    <property type="protein sequence ID" value="EGC29193.1"/>
    <property type="molecule type" value="Genomic_DNA"/>
</dbReference>
<dbReference type="SUPFAM" id="SSF56112">
    <property type="entry name" value="Protein kinase-like (PK-like)"/>
    <property type="match status" value="1"/>
</dbReference>
<feature type="domain" description="Protein kinase" evidence="6">
    <location>
        <begin position="367"/>
        <end position="623"/>
    </location>
</feature>
<dbReference type="RefSeq" id="XP_003294276.1">
    <property type="nucleotide sequence ID" value="XM_003294228.1"/>
</dbReference>
<organism evidence="7 8">
    <name type="scientific">Dictyostelium purpureum</name>
    <name type="common">Slime mold</name>
    <dbReference type="NCBI Taxonomy" id="5786"/>
    <lineage>
        <taxon>Eukaryota</taxon>
        <taxon>Amoebozoa</taxon>
        <taxon>Evosea</taxon>
        <taxon>Eumycetozoa</taxon>
        <taxon>Dictyostelia</taxon>
        <taxon>Dictyosteliales</taxon>
        <taxon>Dictyosteliaceae</taxon>
        <taxon>Dictyostelium</taxon>
    </lineage>
</organism>
<dbReference type="CDD" id="cd05122">
    <property type="entry name" value="PKc_STE"/>
    <property type="match status" value="1"/>
</dbReference>
<dbReference type="InterPro" id="IPR051931">
    <property type="entry name" value="PAK3-like"/>
</dbReference>
<dbReference type="OMA" id="ITTRQHE"/>
<evidence type="ECO:0000256" key="1">
    <source>
        <dbReference type="ARBA" id="ARBA00008874"/>
    </source>
</evidence>
<dbReference type="Pfam" id="PF00069">
    <property type="entry name" value="Pkinase"/>
    <property type="match status" value="1"/>
</dbReference>
<dbReference type="Gene3D" id="1.10.510.10">
    <property type="entry name" value="Transferase(Phosphotransferase) domain 1"/>
    <property type="match status" value="1"/>
</dbReference>
<accession>F1A3N2</accession>
<proteinExistence type="inferred from homology"/>
<dbReference type="eggNOG" id="KOG0578">
    <property type="taxonomic scope" value="Eukaryota"/>
</dbReference>
<feature type="compositionally biased region" description="Polar residues" evidence="5">
    <location>
        <begin position="130"/>
        <end position="139"/>
    </location>
</feature>
<dbReference type="InterPro" id="IPR000719">
    <property type="entry name" value="Prot_kinase_dom"/>
</dbReference>
<gene>
    <name evidence="7" type="ORF">DICPUDRAFT_96000</name>
</gene>
<feature type="compositionally biased region" description="Low complexity" evidence="5">
    <location>
        <begin position="55"/>
        <end position="89"/>
    </location>
</feature>
<feature type="coiled-coil region" evidence="4">
    <location>
        <begin position="227"/>
        <end position="254"/>
    </location>
</feature>
<dbReference type="PANTHER" id="PTHR45832">
    <property type="entry name" value="SERINE/THREONINE-PROTEIN KINASE SAMKA-RELATED-RELATED"/>
    <property type="match status" value="1"/>
</dbReference>
<dbReference type="STRING" id="5786.F1A3N2"/>
<keyword evidence="3" id="KW-0067">ATP-binding</keyword>
<dbReference type="InterPro" id="IPR008271">
    <property type="entry name" value="Ser/Thr_kinase_AS"/>
</dbReference>
<feature type="compositionally biased region" description="Low complexity" evidence="5">
    <location>
        <begin position="97"/>
        <end position="121"/>
    </location>
</feature>
<keyword evidence="2" id="KW-0547">Nucleotide-binding</keyword>